<dbReference type="InterPro" id="IPR000835">
    <property type="entry name" value="HTH_MarR-typ"/>
</dbReference>
<gene>
    <name evidence="2" type="ORF">GCM10009839_14590</name>
</gene>
<dbReference type="InterPro" id="IPR039422">
    <property type="entry name" value="MarR/SlyA-like"/>
</dbReference>
<evidence type="ECO:0000313" key="3">
    <source>
        <dbReference type="Proteomes" id="UP001500751"/>
    </source>
</evidence>
<reference evidence="2 3" key="1">
    <citation type="journal article" date="2019" name="Int. J. Syst. Evol. Microbiol.">
        <title>The Global Catalogue of Microorganisms (GCM) 10K type strain sequencing project: providing services to taxonomists for standard genome sequencing and annotation.</title>
        <authorList>
            <consortium name="The Broad Institute Genomics Platform"/>
            <consortium name="The Broad Institute Genome Sequencing Center for Infectious Disease"/>
            <person name="Wu L."/>
            <person name="Ma J."/>
        </authorList>
    </citation>
    <scope>NUCLEOTIDE SEQUENCE [LARGE SCALE GENOMIC DNA]</scope>
    <source>
        <strain evidence="2 3">JCM 16014</strain>
    </source>
</reference>
<organism evidence="2 3">
    <name type="scientific">Catenulispora yoronensis</name>
    <dbReference type="NCBI Taxonomy" id="450799"/>
    <lineage>
        <taxon>Bacteria</taxon>
        <taxon>Bacillati</taxon>
        <taxon>Actinomycetota</taxon>
        <taxon>Actinomycetes</taxon>
        <taxon>Catenulisporales</taxon>
        <taxon>Catenulisporaceae</taxon>
        <taxon>Catenulispora</taxon>
    </lineage>
</organism>
<dbReference type="SUPFAM" id="SSF46785">
    <property type="entry name" value="Winged helix' DNA-binding domain"/>
    <property type="match status" value="1"/>
</dbReference>
<dbReference type="SMART" id="SM00347">
    <property type="entry name" value="HTH_MARR"/>
    <property type="match status" value="1"/>
</dbReference>
<protein>
    <recommendedName>
        <fullName evidence="1">HTH marR-type domain-containing protein</fullName>
    </recommendedName>
</protein>
<dbReference type="PANTHER" id="PTHR33164">
    <property type="entry name" value="TRANSCRIPTIONAL REGULATOR, MARR FAMILY"/>
    <property type="match status" value="1"/>
</dbReference>
<dbReference type="Proteomes" id="UP001500751">
    <property type="component" value="Unassembled WGS sequence"/>
</dbReference>
<evidence type="ECO:0000259" key="1">
    <source>
        <dbReference type="PROSITE" id="PS50995"/>
    </source>
</evidence>
<dbReference type="Gene3D" id="1.10.10.10">
    <property type="entry name" value="Winged helix-like DNA-binding domain superfamily/Winged helix DNA-binding domain"/>
    <property type="match status" value="1"/>
</dbReference>
<dbReference type="InterPro" id="IPR036390">
    <property type="entry name" value="WH_DNA-bd_sf"/>
</dbReference>
<keyword evidence="3" id="KW-1185">Reference proteome</keyword>
<evidence type="ECO:0000313" key="2">
    <source>
        <dbReference type="EMBL" id="GAA2019251.1"/>
    </source>
</evidence>
<dbReference type="PANTHER" id="PTHR33164:SF43">
    <property type="entry name" value="HTH-TYPE TRANSCRIPTIONAL REPRESSOR YETL"/>
    <property type="match status" value="1"/>
</dbReference>
<sequence>MSGIGNRTTNIQTLRRAIDAAERKALHPLGLTVAGFELLDILSRDPGITVPWAAARMNVSKQSTTTVLLRLAEAGLISRRPATPPDRSAALRLTAAGRTTLEAARAAVSRVDAAFTAGYRREELRELDRLLGIAVSAFPNQRLTHVRAGSAIAQPAAA</sequence>
<feature type="domain" description="HTH marR-type" evidence="1">
    <location>
        <begin position="1"/>
        <end position="136"/>
    </location>
</feature>
<dbReference type="PROSITE" id="PS50995">
    <property type="entry name" value="HTH_MARR_2"/>
    <property type="match status" value="1"/>
</dbReference>
<dbReference type="InterPro" id="IPR036388">
    <property type="entry name" value="WH-like_DNA-bd_sf"/>
</dbReference>
<dbReference type="RefSeq" id="WP_344664733.1">
    <property type="nucleotide sequence ID" value="NZ_BAAAQN010000006.1"/>
</dbReference>
<comment type="caution">
    <text evidence="2">The sequence shown here is derived from an EMBL/GenBank/DDBJ whole genome shotgun (WGS) entry which is preliminary data.</text>
</comment>
<name>A0ABN2TT99_9ACTN</name>
<proteinExistence type="predicted"/>
<dbReference type="EMBL" id="BAAAQN010000006">
    <property type="protein sequence ID" value="GAA2019251.1"/>
    <property type="molecule type" value="Genomic_DNA"/>
</dbReference>
<accession>A0ABN2TT99</accession>
<dbReference type="Pfam" id="PF12802">
    <property type="entry name" value="MarR_2"/>
    <property type="match status" value="1"/>
</dbReference>